<gene>
    <name evidence="2" type="ORF">Slati_3551300</name>
</gene>
<evidence type="ECO:0000313" key="2">
    <source>
        <dbReference type="EMBL" id="KAL0417194.1"/>
    </source>
</evidence>
<evidence type="ECO:0008006" key="3">
    <source>
        <dbReference type="Google" id="ProtNLM"/>
    </source>
</evidence>
<feature type="region of interest" description="Disordered" evidence="1">
    <location>
        <begin position="54"/>
        <end position="92"/>
    </location>
</feature>
<evidence type="ECO:0000256" key="1">
    <source>
        <dbReference type="SAM" id="MobiDB-lite"/>
    </source>
</evidence>
<reference evidence="2" key="2">
    <citation type="journal article" date="2024" name="Plant">
        <title>Genomic evolution and insights into agronomic trait innovations of Sesamum species.</title>
        <authorList>
            <person name="Miao H."/>
            <person name="Wang L."/>
            <person name="Qu L."/>
            <person name="Liu H."/>
            <person name="Sun Y."/>
            <person name="Le M."/>
            <person name="Wang Q."/>
            <person name="Wei S."/>
            <person name="Zheng Y."/>
            <person name="Lin W."/>
            <person name="Duan Y."/>
            <person name="Cao H."/>
            <person name="Xiong S."/>
            <person name="Wang X."/>
            <person name="Wei L."/>
            <person name="Li C."/>
            <person name="Ma Q."/>
            <person name="Ju M."/>
            <person name="Zhao R."/>
            <person name="Li G."/>
            <person name="Mu C."/>
            <person name="Tian Q."/>
            <person name="Mei H."/>
            <person name="Zhang T."/>
            <person name="Gao T."/>
            <person name="Zhang H."/>
        </authorList>
    </citation>
    <scope>NUCLEOTIDE SEQUENCE</scope>
    <source>
        <strain evidence="2">KEN1</strain>
    </source>
</reference>
<comment type="caution">
    <text evidence="2">The sequence shown here is derived from an EMBL/GenBank/DDBJ whole genome shotgun (WGS) entry which is preliminary data.</text>
</comment>
<reference evidence="2" key="1">
    <citation type="submission" date="2020-06" db="EMBL/GenBank/DDBJ databases">
        <authorList>
            <person name="Li T."/>
            <person name="Hu X."/>
            <person name="Zhang T."/>
            <person name="Song X."/>
            <person name="Zhang H."/>
            <person name="Dai N."/>
            <person name="Sheng W."/>
            <person name="Hou X."/>
            <person name="Wei L."/>
        </authorList>
    </citation>
    <scope>NUCLEOTIDE SEQUENCE</scope>
    <source>
        <strain evidence="2">KEN1</strain>
        <tissue evidence="2">Leaf</tissue>
    </source>
</reference>
<name>A0AAW2UJQ0_9LAMI</name>
<feature type="compositionally biased region" description="Polar residues" evidence="1">
    <location>
        <begin position="83"/>
        <end position="92"/>
    </location>
</feature>
<proteinExistence type="predicted"/>
<feature type="compositionally biased region" description="Basic residues" evidence="1">
    <location>
        <begin position="57"/>
        <end position="75"/>
    </location>
</feature>
<organism evidence="2">
    <name type="scientific">Sesamum latifolium</name>
    <dbReference type="NCBI Taxonomy" id="2727402"/>
    <lineage>
        <taxon>Eukaryota</taxon>
        <taxon>Viridiplantae</taxon>
        <taxon>Streptophyta</taxon>
        <taxon>Embryophyta</taxon>
        <taxon>Tracheophyta</taxon>
        <taxon>Spermatophyta</taxon>
        <taxon>Magnoliopsida</taxon>
        <taxon>eudicotyledons</taxon>
        <taxon>Gunneridae</taxon>
        <taxon>Pentapetalae</taxon>
        <taxon>asterids</taxon>
        <taxon>lamiids</taxon>
        <taxon>Lamiales</taxon>
        <taxon>Pedaliaceae</taxon>
        <taxon>Sesamum</taxon>
    </lineage>
</organism>
<dbReference type="EMBL" id="JACGWN010000012">
    <property type="protein sequence ID" value="KAL0417194.1"/>
    <property type="molecule type" value="Genomic_DNA"/>
</dbReference>
<accession>A0AAW2UJQ0</accession>
<protein>
    <recommendedName>
        <fullName evidence="3">Secreted protein</fullName>
    </recommendedName>
</protein>
<sequence>MSTITATIMLRTLSPPLTNTLIVLHERKGRLRSSVITPTSHAHKTRHNHPAYAEKHEHHHVKNFRGNHQHQHQHHPPPLSCTRKFTLSNRRT</sequence>
<dbReference type="AlphaFoldDB" id="A0AAW2UJQ0"/>